<feature type="binding site" evidence="6">
    <location>
        <position position="137"/>
    </location>
    <ligand>
        <name>Mg(2+)</name>
        <dbReference type="ChEBI" id="CHEBI:18420"/>
        <label>1</label>
    </ligand>
</feature>
<comment type="cofactor">
    <cofactor evidence="6">
        <name>Mg(2+)</name>
        <dbReference type="ChEBI" id="CHEBI:18420"/>
    </cofactor>
    <cofactor evidence="6">
        <name>Mn(2+)</name>
        <dbReference type="ChEBI" id="CHEBI:29035"/>
    </cofactor>
    <text evidence="6">Probably binds two magnesium or manganese ions per subunit.</text>
</comment>
<feature type="site" description="Transition state stabilizer" evidence="7">
    <location>
        <position position="137"/>
    </location>
</feature>
<keyword evidence="8" id="KW-0175">Coiled coil</keyword>
<feature type="binding site" evidence="6">
    <location>
        <position position="224"/>
    </location>
    <ligand>
        <name>Mg(2+)</name>
        <dbReference type="ChEBI" id="CHEBI:18420"/>
        <label>1</label>
    </ligand>
</feature>
<dbReference type="GO" id="GO:0003906">
    <property type="term" value="F:DNA-(apurinic or apyrimidinic site) endonuclease activity"/>
    <property type="evidence" value="ECO:0007669"/>
    <property type="project" value="TreeGrafter"/>
</dbReference>
<feature type="site" description="Interaction with DNA substrate" evidence="7">
    <location>
        <position position="225"/>
    </location>
</feature>
<feature type="binding site" evidence="6">
    <location>
        <position position="23"/>
    </location>
    <ligand>
        <name>Mg(2+)</name>
        <dbReference type="ChEBI" id="CHEBI:18420"/>
        <label>1</label>
    </ligand>
</feature>
<dbReference type="GO" id="GO:0005634">
    <property type="term" value="C:nucleus"/>
    <property type="evidence" value="ECO:0007669"/>
    <property type="project" value="TreeGrafter"/>
</dbReference>
<dbReference type="Pfam" id="PF03372">
    <property type="entry name" value="Exo_endo_phos"/>
    <property type="match status" value="1"/>
</dbReference>
<evidence type="ECO:0000256" key="3">
    <source>
        <dbReference type="ARBA" id="ARBA00022801"/>
    </source>
</evidence>
<name>A0A165BN44_EXIGL</name>
<feature type="active site" description="Proton donor/acceptor" evidence="5">
    <location>
        <position position="135"/>
    </location>
</feature>
<keyword evidence="12" id="KW-1185">Reference proteome</keyword>
<evidence type="ECO:0000256" key="5">
    <source>
        <dbReference type="PIRSR" id="PIRSR604808-1"/>
    </source>
</evidence>
<evidence type="ECO:0000256" key="4">
    <source>
        <dbReference type="ARBA" id="ARBA00022842"/>
    </source>
</evidence>
<organism evidence="11 12">
    <name type="scientific">Exidia glandulosa HHB12029</name>
    <dbReference type="NCBI Taxonomy" id="1314781"/>
    <lineage>
        <taxon>Eukaryota</taxon>
        <taxon>Fungi</taxon>
        <taxon>Dikarya</taxon>
        <taxon>Basidiomycota</taxon>
        <taxon>Agaricomycotina</taxon>
        <taxon>Agaricomycetes</taxon>
        <taxon>Auriculariales</taxon>
        <taxon>Exidiaceae</taxon>
        <taxon>Exidia</taxon>
    </lineage>
</organism>
<feature type="active site" description="Proton acceptor" evidence="5">
    <location>
        <position position="225"/>
    </location>
</feature>
<dbReference type="AlphaFoldDB" id="A0A165BN44"/>
<dbReference type="InterPro" id="IPR005135">
    <property type="entry name" value="Endo/exonuclease/phosphatase"/>
</dbReference>
<sequence length="515" mass="59622">MSKWDDVERHMRKEKIGILAVQETHLSDELIANVNQDHEEIKLFCSPNPENPTGRGGVGIVLNKRLVRIQEARMWEIIPGRAIVVSIDWHRQQKLTVLAVYAPNDHRENKEFWTNIREKLELRADIPRPKAMLGDFNMVESSADRLPAHLNNADMTAEFQELLTFLRVVDGWREINPRRFVPTWHDAAAETFARLDRIYVTEQMFVASRNWKCETISNWCPGADHLPVSVDLVNPAMPYVGEGIWSMGLQHLRDKQLFREIIQTGIEMLKEADELTAKPRLPEHNVQHLVADWKVLVGEKSRQRAREEGQKRERILRSLENEKKEILQDAADGEIDRKDLPFEVLDIEDRIAAISKRQKKRKKENARARRRLFHETNSKEWWKAGREKRTAEIIPFLRDTRPEGERLADRRRAERPERQAAHAGGGDDDDGEYVSRTDEMVDILRSHHDSLQDKDVHPDEAEREEKIREVLEHIKTRLGDNHCCGQQGTGVPRATGRNTRGSHNHLPTLSGGHPT</sequence>
<feature type="region of interest" description="Disordered" evidence="9">
    <location>
        <begin position="483"/>
        <end position="515"/>
    </location>
</feature>
<keyword evidence="6" id="KW-0464">Manganese</keyword>
<evidence type="ECO:0000313" key="11">
    <source>
        <dbReference type="EMBL" id="KZV80943.1"/>
    </source>
</evidence>
<dbReference type="InterPro" id="IPR004808">
    <property type="entry name" value="AP_endonuc_1"/>
</dbReference>
<dbReference type="GO" id="GO:0006284">
    <property type="term" value="P:base-excision repair"/>
    <property type="evidence" value="ECO:0007669"/>
    <property type="project" value="TreeGrafter"/>
</dbReference>
<feature type="coiled-coil region" evidence="8">
    <location>
        <begin position="302"/>
        <end position="336"/>
    </location>
</feature>
<feature type="active site" evidence="5">
    <location>
        <position position="101"/>
    </location>
</feature>
<feature type="compositionally biased region" description="Basic and acidic residues" evidence="9">
    <location>
        <begin position="398"/>
        <end position="420"/>
    </location>
</feature>
<evidence type="ECO:0000256" key="1">
    <source>
        <dbReference type="ARBA" id="ARBA00007092"/>
    </source>
</evidence>
<dbReference type="OrthoDB" id="416119at2759"/>
<evidence type="ECO:0000256" key="8">
    <source>
        <dbReference type="SAM" id="Coils"/>
    </source>
</evidence>
<keyword evidence="3" id="KW-0378">Hydrolase</keyword>
<gene>
    <name evidence="11" type="ORF">EXIGLDRAFT_780342</name>
</gene>
<proteinExistence type="inferred from homology"/>
<dbReference type="GO" id="GO:0008081">
    <property type="term" value="F:phosphoric diester hydrolase activity"/>
    <property type="evidence" value="ECO:0007669"/>
    <property type="project" value="TreeGrafter"/>
</dbReference>
<evidence type="ECO:0000256" key="9">
    <source>
        <dbReference type="SAM" id="MobiDB-lite"/>
    </source>
</evidence>
<keyword evidence="2 6" id="KW-0479">Metal-binding</keyword>
<reference evidence="11 12" key="1">
    <citation type="journal article" date="2016" name="Mol. Biol. Evol.">
        <title>Comparative Genomics of Early-Diverging Mushroom-Forming Fungi Provides Insights into the Origins of Lignocellulose Decay Capabilities.</title>
        <authorList>
            <person name="Nagy L.G."/>
            <person name="Riley R."/>
            <person name="Tritt A."/>
            <person name="Adam C."/>
            <person name="Daum C."/>
            <person name="Floudas D."/>
            <person name="Sun H."/>
            <person name="Yadav J.S."/>
            <person name="Pangilinan J."/>
            <person name="Larsson K.H."/>
            <person name="Matsuura K."/>
            <person name="Barry K."/>
            <person name="Labutti K."/>
            <person name="Kuo R."/>
            <person name="Ohm R.A."/>
            <person name="Bhattacharya S.S."/>
            <person name="Shirouzu T."/>
            <person name="Yoshinaga Y."/>
            <person name="Martin F.M."/>
            <person name="Grigoriev I.V."/>
            <person name="Hibbett D.S."/>
        </authorList>
    </citation>
    <scope>NUCLEOTIDE SEQUENCE [LARGE SCALE GENOMIC DNA]</scope>
    <source>
        <strain evidence="11 12">HHB12029</strain>
    </source>
</reference>
<feature type="binding site" evidence="6">
    <location>
        <position position="135"/>
    </location>
    <ligand>
        <name>Mg(2+)</name>
        <dbReference type="ChEBI" id="CHEBI:18420"/>
        <label>1</label>
    </ligand>
</feature>
<feature type="binding site" evidence="6">
    <location>
        <position position="225"/>
    </location>
    <ligand>
        <name>Mg(2+)</name>
        <dbReference type="ChEBI" id="CHEBI:18420"/>
        <label>1</label>
    </ligand>
</feature>
<accession>A0A165BN44</accession>
<feature type="compositionally biased region" description="Polar residues" evidence="9">
    <location>
        <begin position="496"/>
        <end position="507"/>
    </location>
</feature>
<protein>
    <submittedName>
        <fullName evidence="11">DNase I-like protein</fullName>
    </submittedName>
</protein>
<dbReference type="SUPFAM" id="SSF56219">
    <property type="entry name" value="DNase I-like"/>
    <property type="match status" value="1"/>
</dbReference>
<dbReference type="PANTHER" id="PTHR22748:SF4">
    <property type="entry name" value="DNA-(APURINIC OR APYRIMIDINIC SITE) ENDONUCLEASE 2"/>
    <property type="match status" value="1"/>
</dbReference>
<feature type="site" description="Important for catalytic activity" evidence="7">
    <location>
        <position position="196"/>
    </location>
</feature>
<dbReference type="PANTHER" id="PTHR22748">
    <property type="entry name" value="AP ENDONUCLEASE"/>
    <property type="match status" value="1"/>
</dbReference>
<evidence type="ECO:0000259" key="10">
    <source>
        <dbReference type="Pfam" id="PF03372"/>
    </source>
</evidence>
<dbReference type="InParanoid" id="A0A165BN44"/>
<feature type="domain" description="Endonuclease/exonuclease/phosphatase" evidence="10">
    <location>
        <begin position="7"/>
        <end position="208"/>
    </location>
</feature>
<evidence type="ECO:0000256" key="6">
    <source>
        <dbReference type="PIRSR" id="PIRSR604808-2"/>
    </source>
</evidence>
<evidence type="ECO:0000256" key="7">
    <source>
        <dbReference type="PIRSR" id="PIRSR604808-3"/>
    </source>
</evidence>
<dbReference type="GO" id="GO:0046872">
    <property type="term" value="F:metal ion binding"/>
    <property type="evidence" value="ECO:0007669"/>
    <property type="project" value="UniProtKB-KW"/>
</dbReference>
<dbReference type="Gene3D" id="3.60.10.10">
    <property type="entry name" value="Endonuclease/exonuclease/phosphatase"/>
    <property type="match status" value="1"/>
</dbReference>
<comment type="similarity">
    <text evidence="1">Belongs to the DNA repair enzymes AP/ExoA family.</text>
</comment>
<keyword evidence="4 6" id="KW-0460">Magnesium</keyword>
<dbReference type="EMBL" id="KV426433">
    <property type="protein sequence ID" value="KZV80943.1"/>
    <property type="molecule type" value="Genomic_DNA"/>
</dbReference>
<dbReference type="InterPro" id="IPR036691">
    <property type="entry name" value="Endo/exonu/phosph_ase_sf"/>
</dbReference>
<dbReference type="Proteomes" id="UP000077266">
    <property type="component" value="Unassembled WGS sequence"/>
</dbReference>
<dbReference type="STRING" id="1314781.A0A165BN44"/>
<dbReference type="GO" id="GO:0008311">
    <property type="term" value="F:double-stranded DNA 3'-5' DNA exonuclease activity"/>
    <property type="evidence" value="ECO:0007669"/>
    <property type="project" value="TreeGrafter"/>
</dbReference>
<evidence type="ECO:0000313" key="12">
    <source>
        <dbReference type="Proteomes" id="UP000077266"/>
    </source>
</evidence>
<evidence type="ECO:0000256" key="2">
    <source>
        <dbReference type="ARBA" id="ARBA00022723"/>
    </source>
</evidence>
<feature type="region of interest" description="Disordered" evidence="9">
    <location>
        <begin position="393"/>
        <end position="433"/>
    </location>
</feature>